<proteinExistence type="predicted"/>
<dbReference type="EMBL" id="JAHPMX010000047">
    <property type="protein sequence ID" value="MBU9360826.1"/>
    <property type="molecule type" value="Genomic_DNA"/>
</dbReference>
<evidence type="ECO:0008006" key="3">
    <source>
        <dbReference type="Google" id="ProtNLM"/>
    </source>
</evidence>
<reference evidence="1" key="1">
    <citation type="submission" date="2021-06" db="EMBL/GenBank/DDBJ databases">
        <title>A collection of bacterial strains from the Burkholderia cepacia Research Laboratory and Repository.</title>
        <authorList>
            <person name="Lipuma J."/>
            <person name="Spilker T."/>
        </authorList>
    </citation>
    <scope>NUCLEOTIDE SEQUENCE</scope>
    <source>
        <strain evidence="1">AU37435</strain>
    </source>
</reference>
<dbReference type="Proteomes" id="UP001196915">
    <property type="component" value="Unassembled WGS sequence"/>
</dbReference>
<sequence length="232" mass="24871">MNRESERSAFESLKGAWQSMPPFDVFCAGWRAARASSPNAAGAEGVRAWETDDGRVISDEQKQKALRDGGASASSVRPYAHALGRIAPAQAPEPPALESMQTTAEKTAAEMMVAARNARMFQDVRSIVATCADRNARAPYRHVEAQRVLPLLDAFLGEGYTGRVMAFKRATTTPASAPVGLTSEQRDVLGGNFGALEQAEDLCRATGNDSSADGLNALSYALRELLKGDKHE</sequence>
<gene>
    <name evidence="1" type="ORF">KTE52_31380</name>
</gene>
<organism evidence="1 2">
    <name type="scientific">Burkholderia multivorans</name>
    <dbReference type="NCBI Taxonomy" id="87883"/>
    <lineage>
        <taxon>Bacteria</taxon>
        <taxon>Pseudomonadati</taxon>
        <taxon>Pseudomonadota</taxon>
        <taxon>Betaproteobacteria</taxon>
        <taxon>Burkholderiales</taxon>
        <taxon>Burkholderiaceae</taxon>
        <taxon>Burkholderia</taxon>
        <taxon>Burkholderia cepacia complex</taxon>
    </lineage>
</organism>
<evidence type="ECO:0000313" key="1">
    <source>
        <dbReference type="EMBL" id="MBU9360826.1"/>
    </source>
</evidence>
<comment type="caution">
    <text evidence="1">The sequence shown here is derived from an EMBL/GenBank/DDBJ whole genome shotgun (WGS) entry which is preliminary data.</text>
</comment>
<accession>A0AAP2MRZ4</accession>
<dbReference type="AlphaFoldDB" id="A0AAP2MRZ4"/>
<dbReference type="RefSeq" id="WP_217085104.1">
    <property type="nucleotide sequence ID" value="NZ_JAHPMX010000047.1"/>
</dbReference>
<protein>
    <recommendedName>
        <fullName evidence="3">Bacteriophage protein</fullName>
    </recommendedName>
</protein>
<name>A0AAP2MRZ4_9BURK</name>
<evidence type="ECO:0000313" key="2">
    <source>
        <dbReference type="Proteomes" id="UP001196915"/>
    </source>
</evidence>